<dbReference type="EMBL" id="JAASQJ010000001">
    <property type="protein sequence ID" value="NIJ50912.1"/>
    <property type="molecule type" value="Genomic_DNA"/>
</dbReference>
<evidence type="ECO:0000259" key="3">
    <source>
        <dbReference type="Pfam" id="PF23357"/>
    </source>
</evidence>
<keyword evidence="5" id="KW-1185">Reference proteome</keyword>
<reference evidence="4 5" key="1">
    <citation type="submission" date="2020-03" db="EMBL/GenBank/DDBJ databases">
        <title>Genomic Encyclopedia of Type Strains, Phase IV (KMG-IV): sequencing the most valuable type-strain genomes for metagenomic binning, comparative biology and taxonomic classification.</title>
        <authorList>
            <person name="Goeker M."/>
        </authorList>
    </citation>
    <scope>NUCLEOTIDE SEQUENCE [LARGE SCALE GENOMIC DNA]</scope>
    <source>
        <strain evidence="4 5">DSM 102865</strain>
    </source>
</reference>
<name>A0ABX0UD34_9BACT</name>
<feature type="domain" description="DUF7088" evidence="3">
    <location>
        <begin position="33"/>
        <end position="143"/>
    </location>
</feature>
<organism evidence="4 5">
    <name type="scientific">Dyadobacter arcticus</name>
    <dbReference type="NCBI Taxonomy" id="1078754"/>
    <lineage>
        <taxon>Bacteria</taxon>
        <taxon>Pseudomonadati</taxon>
        <taxon>Bacteroidota</taxon>
        <taxon>Cytophagia</taxon>
        <taxon>Cytophagales</taxon>
        <taxon>Spirosomataceae</taxon>
        <taxon>Dyadobacter</taxon>
    </lineage>
</organism>
<accession>A0ABX0UD34</accession>
<gene>
    <name evidence="4" type="ORF">FHS68_000068</name>
</gene>
<comment type="caution">
    <text evidence="4">The sequence shown here is derived from an EMBL/GenBank/DDBJ whole genome shotgun (WGS) entry which is preliminary data.</text>
</comment>
<keyword evidence="1" id="KW-1133">Transmembrane helix</keyword>
<dbReference type="InterPro" id="IPR019196">
    <property type="entry name" value="ABC_transp_unknown"/>
</dbReference>
<dbReference type="Proteomes" id="UP001179181">
    <property type="component" value="Unassembled WGS sequence"/>
</dbReference>
<feature type="transmembrane region" description="Helical" evidence="1">
    <location>
        <begin position="528"/>
        <end position="551"/>
    </location>
</feature>
<proteinExistence type="predicted"/>
<protein>
    <submittedName>
        <fullName evidence="4">Gliding-associated putative ABC transporter substrate-binding component GldG</fullName>
    </submittedName>
</protein>
<evidence type="ECO:0000313" key="5">
    <source>
        <dbReference type="Proteomes" id="UP001179181"/>
    </source>
</evidence>
<dbReference type="InterPro" id="IPR055396">
    <property type="entry name" value="DUF7088"/>
</dbReference>
<dbReference type="InterPro" id="IPR019863">
    <property type="entry name" value="Motility-assoc_ABC-rel_GldG"/>
</dbReference>
<feature type="domain" description="ABC-type uncharacterised transport system" evidence="2">
    <location>
        <begin position="196"/>
        <end position="493"/>
    </location>
</feature>
<evidence type="ECO:0000256" key="1">
    <source>
        <dbReference type="SAM" id="Phobius"/>
    </source>
</evidence>
<dbReference type="NCBIfam" id="TIGR03521">
    <property type="entry name" value="GldG"/>
    <property type="match status" value="1"/>
</dbReference>
<dbReference type="Pfam" id="PF09822">
    <property type="entry name" value="ABC_transp_aux"/>
    <property type="match status" value="1"/>
</dbReference>
<dbReference type="Pfam" id="PF23357">
    <property type="entry name" value="DUF7088"/>
    <property type="match status" value="1"/>
</dbReference>
<evidence type="ECO:0000259" key="2">
    <source>
        <dbReference type="Pfam" id="PF09822"/>
    </source>
</evidence>
<keyword evidence="1" id="KW-0472">Membrane</keyword>
<sequence length="557" mass="62558">MKNTLLRLILLLGFLVGVNWLASIFFVRLDLTEDKRYSISDATKQLLNNLDKDIVINVYLSGEFPAGFERLESATRETLDEFKNYANGHLTINYSDPSQASNEEQRQKQYVNLVDRGLVPTNVFANEDGKRTEKIIFPGLIVQADTLSVPVQLLKGNNSSINGRKTSSPEEQLNQSYEGVEFEIASAIRLLDNQQQKKIGLVVSHTKISPARLSDLIASIQQNYDVFLDMNNPESYEGLDALVVLKPDSAFSEDEKYKLDQYVIGGGKALFFVDGSKVDSISLDGSYAQPLDLNLNDLFFKWGARINTNLVKDLNCAEILLNVGNMGDKPEIKPMSWRFFPLLNNFGPHPITRNLNAVYSRFLSTIDTVGGNSQIQKTPLIMTSRYTQLLNAPALVGYNEARKLPQPSEYTSGVKIGAVLLEGTFTSLFQNRILPSDPRATKFKATGNTGKVIICSDGDIIVNDYDYKRNAPLPLGYDRVTRQTFGNKDFVMHALDFMTDANGLISSRSKQIEIRALDKIQIQENRKFWQAINLLLPIALIAIFGALRYYFRVRKFG</sequence>
<evidence type="ECO:0000313" key="4">
    <source>
        <dbReference type="EMBL" id="NIJ50912.1"/>
    </source>
</evidence>
<keyword evidence="1" id="KW-0812">Transmembrane</keyword>
<dbReference type="RefSeq" id="WP_167266030.1">
    <property type="nucleotide sequence ID" value="NZ_JAASQJ010000001.1"/>
</dbReference>